<keyword evidence="1" id="KW-0472">Membrane</keyword>
<keyword evidence="1" id="KW-0812">Transmembrane</keyword>
<reference evidence="2 3" key="1">
    <citation type="submission" date="2018-02" db="EMBL/GenBank/DDBJ databases">
        <title>Genomic Encyclopedia of Archaeal and Bacterial Type Strains, Phase II (KMG-II): from individual species to whole genera.</title>
        <authorList>
            <person name="Goeker M."/>
        </authorList>
    </citation>
    <scope>NUCLEOTIDE SEQUENCE [LARGE SCALE GENOMIC DNA]</scope>
    <source>
        <strain evidence="2 3">YU 961-1</strain>
    </source>
</reference>
<dbReference type="NCBIfam" id="NF046117">
    <property type="entry name" value="SCO4848_fam"/>
    <property type="match status" value="1"/>
</dbReference>
<comment type="caution">
    <text evidence="2">The sequence shown here is derived from an EMBL/GenBank/DDBJ whole genome shotgun (WGS) entry which is preliminary data.</text>
</comment>
<evidence type="ECO:0000313" key="2">
    <source>
        <dbReference type="EMBL" id="PPK69693.1"/>
    </source>
</evidence>
<feature type="transmembrane region" description="Helical" evidence="1">
    <location>
        <begin position="7"/>
        <end position="25"/>
    </location>
</feature>
<dbReference type="OrthoDB" id="4954985at2"/>
<dbReference type="InterPro" id="IPR058061">
    <property type="entry name" value="SCO4848-like"/>
</dbReference>
<evidence type="ECO:0000313" key="3">
    <source>
        <dbReference type="Proteomes" id="UP000239203"/>
    </source>
</evidence>
<proteinExistence type="predicted"/>
<organism evidence="2 3">
    <name type="scientific">Actinokineospora auranticolor</name>
    <dbReference type="NCBI Taxonomy" id="155976"/>
    <lineage>
        <taxon>Bacteria</taxon>
        <taxon>Bacillati</taxon>
        <taxon>Actinomycetota</taxon>
        <taxon>Actinomycetes</taxon>
        <taxon>Pseudonocardiales</taxon>
        <taxon>Pseudonocardiaceae</taxon>
        <taxon>Actinokineospora</taxon>
    </lineage>
</organism>
<keyword evidence="3" id="KW-1185">Reference proteome</keyword>
<dbReference type="Proteomes" id="UP000239203">
    <property type="component" value="Unassembled WGS sequence"/>
</dbReference>
<gene>
    <name evidence="2" type="ORF">CLV40_103303</name>
</gene>
<name>A0A2S6GWV8_9PSEU</name>
<protein>
    <recommendedName>
        <fullName evidence="4">Integral membrane protein</fullName>
    </recommendedName>
</protein>
<dbReference type="Pfam" id="PF26606">
    <property type="entry name" value="SCO4848"/>
    <property type="match status" value="1"/>
</dbReference>
<evidence type="ECO:0008006" key="4">
    <source>
        <dbReference type="Google" id="ProtNLM"/>
    </source>
</evidence>
<evidence type="ECO:0000256" key="1">
    <source>
        <dbReference type="SAM" id="Phobius"/>
    </source>
</evidence>
<dbReference type="AlphaFoldDB" id="A0A2S6GWV8"/>
<keyword evidence="1" id="KW-1133">Transmembrane helix</keyword>
<feature type="transmembrane region" description="Helical" evidence="1">
    <location>
        <begin position="45"/>
        <end position="69"/>
    </location>
</feature>
<dbReference type="RefSeq" id="WP_104478107.1">
    <property type="nucleotide sequence ID" value="NZ_CP154825.1"/>
</dbReference>
<sequence>MTLSRRSALFLLAFGLWSWVIWPMFLKNVWADPRSWDGGPTGFFIVHALLTAASLAFGTIIGVIGWRAWNARRRS</sequence>
<dbReference type="EMBL" id="PTIX01000003">
    <property type="protein sequence ID" value="PPK69693.1"/>
    <property type="molecule type" value="Genomic_DNA"/>
</dbReference>
<accession>A0A2S6GWV8</accession>